<dbReference type="InterPro" id="IPR015304">
    <property type="entry name" value="ZinT_dom"/>
</dbReference>
<dbReference type="KEGG" id="auh:AWM75_03470"/>
<reference evidence="6" key="2">
    <citation type="submission" date="2016-01" db="EMBL/GenBank/DDBJ databases">
        <title>Six Aerococcus type strain genome sequencing and assembly using PacBio and Illumina Hiseq.</title>
        <authorList>
            <person name="Carkaci D."/>
            <person name="Dargis R."/>
            <person name="Nielsen X.C."/>
            <person name="Skovgaard O."/>
            <person name="Fuursted K."/>
            <person name="Christensen J.J."/>
        </authorList>
    </citation>
    <scope>NUCLEOTIDE SEQUENCE [LARGE SCALE GENOMIC DNA]</scope>
    <source>
        <strain evidence="6">CCUG42038B</strain>
    </source>
</reference>
<sequence length="301" mass="34048">MSLKKLLLMSLSSGLLLAACGQNNQKKDTDQANQSQTSQAHSQDHSQSGTKKHDHDHGHDHEVEISKDNVVAKEGDHYLVAHGDHYHEVAVDQVDGALQKELDQYLADHPNLKAEYEKKKEVYAGYFKDEEVADRTLADWQGEWQSVYPYLLDGTLDPVMEVKSLKSDGEKTAAEYKDYYKTGYQTDVKNIKIEGNLITFIKNDGSQVTGEYEPAGTEILAYEKGNRGVRPLFTKVGGDEDAYQSVQFSDHNIAPTEGVNHFHIYFSNDTHQELLKELDNWPTYYPAAWSGEQILEDQLNH</sequence>
<keyword evidence="2" id="KW-0862">Zinc</keyword>
<evidence type="ECO:0000313" key="5">
    <source>
        <dbReference type="EMBL" id="AMB99118.1"/>
    </source>
</evidence>
<protein>
    <submittedName>
        <fullName evidence="5">Uncharacterized protein</fullName>
    </submittedName>
</protein>
<name>A0A0X8FKR0_9LACT</name>
<dbReference type="OrthoDB" id="9810636at2"/>
<dbReference type="Proteomes" id="UP000062260">
    <property type="component" value="Chromosome"/>
</dbReference>
<dbReference type="Gene3D" id="2.40.128.20">
    <property type="match status" value="1"/>
</dbReference>
<dbReference type="SUPFAM" id="SSF50814">
    <property type="entry name" value="Lipocalins"/>
    <property type="match status" value="1"/>
</dbReference>
<dbReference type="InterPro" id="IPR012674">
    <property type="entry name" value="Calycin"/>
</dbReference>
<accession>A0A0X8FKR0</accession>
<feature type="chain" id="PRO_5043377254" evidence="4">
    <location>
        <begin position="19"/>
        <end position="301"/>
    </location>
</feature>
<dbReference type="Pfam" id="PF09223">
    <property type="entry name" value="ZinT"/>
    <property type="match status" value="1"/>
</dbReference>
<evidence type="ECO:0000256" key="1">
    <source>
        <dbReference type="ARBA" id="ARBA00022729"/>
    </source>
</evidence>
<feature type="region of interest" description="Disordered" evidence="3">
    <location>
        <begin position="24"/>
        <end position="60"/>
    </location>
</feature>
<dbReference type="RefSeq" id="WP_067978259.1">
    <property type="nucleotide sequence ID" value="NZ_CP014163.1"/>
</dbReference>
<dbReference type="GO" id="GO:0008270">
    <property type="term" value="F:zinc ion binding"/>
    <property type="evidence" value="ECO:0007669"/>
    <property type="project" value="InterPro"/>
</dbReference>
<evidence type="ECO:0000256" key="2">
    <source>
        <dbReference type="ARBA" id="ARBA00022833"/>
    </source>
</evidence>
<dbReference type="PROSITE" id="PS51257">
    <property type="entry name" value="PROKAR_LIPOPROTEIN"/>
    <property type="match status" value="1"/>
</dbReference>
<evidence type="ECO:0000313" key="6">
    <source>
        <dbReference type="Proteomes" id="UP000062260"/>
    </source>
</evidence>
<proteinExistence type="predicted"/>
<dbReference type="EMBL" id="CP014163">
    <property type="protein sequence ID" value="AMB99118.1"/>
    <property type="molecule type" value="Genomic_DNA"/>
</dbReference>
<evidence type="ECO:0000256" key="4">
    <source>
        <dbReference type="SAM" id="SignalP"/>
    </source>
</evidence>
<organism evidence="5 6">
    <name type="scientific">Aerococcus urinaehominis</name>
    <dbReference type="NCBI Taxonomy" id="128944"/>
    <lineage>
        <taxon>Bacteria</taxon>
        <taxon>Bacillati</taxon>
        <taxon>Bacillota</taxon>
        <taxon>Bacilli</taxon>
        <taxon>Lactobacillales</taxon>
        <taxon>Aerococcaceae</taxon>
        <taxon>Aerococcus</taxon>
    </lineage>
</organism>
<feature type="signal peptide" evidence="4">
    <location>
        <begin position="1"/>
        <end position="18"/>
    </location>
</feature>
<gene>
    <name evidence="5" type="ORF">AWM75_03470</name>
</gene>
<feature type="compositionally biased region" description="Polar residues" evidence="3">
    <location>
        <begin position="31"/>
        <end position="49"/>
    </location>
</feature>
<keyword evidence="6" id="KW-1185">Reference proteome</keyword>
<keyword evidence="1 4" id="KW-0732">Signal</keyword>
<feature type="compositionally biased region" description="Basic and acidic residues" evidence="3">
    <location>
        <begin position="51"/>
        <end position="60"/>
    </location>
</feature>
<reference evidence="5 6" key="1">
    <citation type="journal article" date="2016" name="Genome Announc.">
        <title>Complete Genome Sequences of Aerococcus christensenii CCUG 28831T, Aerococcus sanguinicola CCUG 43001T, Aerococcus urinae CCUG 36881T, Aerococcus urinaeequi CCUG 28094T, Aerococcus urinaehominis CCUG 42038 BT, and Aerococcus viridans CCUG 4311T.</title>
        <authorList>
            <person name="Carkaci D."/>
            <person name="Dargis R."/>
            <person name="Nielsen X.C."/>
            <person name="Skovgaard O."/>
            <person name="Fuursted K."/>
            <person name="Christensen J.J."/>
        </authorList>
    </citation>
    <scope>NUCLEOTIDE SEQUENCE [LARGE SCALE GENOMIC DNA]</scope>
    <source>
        <strain evidence="5 6">CCUG42038B</strain>
    </source>
</reference>
<dbReference type="STRING" id="128944.AWM75_03470"/>
<dbReference type="AlphaFoldDB" id="A0A0X8FKR0"/>
<evidence type="ECO:0000256" key="3">
    <source>
        <dbReference type="SAM" id="MobiDB-lite"/>
    </source>
</evidence>